<reference evidence="2 3" key="1">
    <citation type="submission" date="2022-04" db="EMBL/GenBank/DDBJ databases">
        <title>Positive selection, recombination, and allopatry shape intraspecific diversity of widespread and dominant cyanobacteria.</title>
        <authorList>
            <person name="Wei J."/>
            <person name="Shu W."/>
            <person name="Hu C."/>
        </authorList>
    </citation>
    <scope>NUCLEOTIDE SEQUENCE [LARGE SCALE GENOMIC DNA]</scope>
    <source>
        <strain evidence="2 3">GB2-A4</strain>
    </source>
</reference>
<evidence type="ECO:0000313" key="2">
    <source>
        <dbReference type="EMBL" id="MEP0819029.1"/>
    </source>
</evidence>
<evidence type="ECO:0000313" key="3">
    <source>
        <dbReference type="Proteomes" id="UP001464891"/>
    </source>
</evidence>
<gene>
    <name evidence="2" type="ORF">NC998_18175</name>
</gene>
<organism evidence="2 3">
    <name type="scientific">Trichocoleus desertorum GB2-A4</name>
    <dbReference type="NCBI Taxonomy" id="2933944"/>
    <lineage>
        <taxon>Bacteria</taxon>
        <taxon>Bacillati</taxon>
        <taxon>Cyanobacteriota</taxon>
        <taxon>Cyanophyceae</taxon>
        <taxon>Leptolyngbyales</taxon>
        <taxon>Trichocoleusaceae</taxon>
        <taxon>Trichocoleus</taxon>
    </lineage>
</organism>
<name>A0ABV0JB64_9CYAN</name>
<evidence type="ECO:0000256" key="1">
    <source>
        <dbReference type="SAM" id="MobiDB-lite"/>
    </source>
</evidence>
<sequence length="142" mass="15910">MSYEIGQQPKRSRYRGDKVRTFNPPMLQQILARPLGWLLVLGTLTGSAIAVHPAQAQTPDLTPTESPSQPTQVDPTLNEGYPIRRQDAPLPIPQVYETPIEQFEPPFSDVPREHWAYEAVTRLFYIGGVKGEPTTPTNSTQQ</sequence>
<dbReference type="Proteomes" id="UP001464891">
    <property type="component" value="Unassembled WGS sequence"/>
</dbReference>
<feature type="compositionally biased region" description="Polar residues" evidence="1">
    <location>
        <begin position="55"/>
        <end position="75"/>
    </location>
</feature>
<dbReference type="EMBL" id="JAMPKM010000012">
    <property type="protein sequence ID" value="MEP0819029.1"/>
    <property type="molecule type" value="Genomic_DNA"/>
</dbReference>
<keyword evidence="3" id="KW-1185">Reference proteome</keyword>
<proteinExistence type="predicted"/>
<protein>
    <submittedName>
        <fullName evidence="2">Uncharacterized protein</fullName>
    </submittedName>
</protein>
<accession>A0ABV0JB64</accession>
<dbReference type="RefSeq" id="WP_190432092.1">
    <property type="nucleotide sequence ID" value="NZ_JAMPKM010000012.1"/>
</dbReference>
<comment type="caution">
    <text evidence="2">The sequence shown here is derived from an EMBL/GenBank/DDBJ whole genome shotgun (WGS) entry which is preliminary data.</text>
</comment>
<feature type="region of interest" description="Disordered" evidence="1">
    <location>
        <begin position="55"/>
        <end position="85"/>
    </location>
</feature>